<name>A0A8S9KAK5_BRACR</name>
<evidence type="ECO:0000313" key="1">
    <source>
        <dbReference type="EMBL" id="KAF2590426.1"/>
    </source>
</evidence>
<sequence>MRGGTSCSTCLSARPGLMKSDTSYPAWTTRCPSACLDHMHGDTRCPHVDRHAAVADTTTSRASVCQAAWNWFMHVYTSFLC</sequence>
<comment type="caution">
    <text evidence="1">The sequence shown here is derived from an EMBL/GenBank/DDBJ whole genome shotgun (WGS) entry which is preliminary data.</text>
</comment>
<dbReference type="EMBL" id="QGKY02000190">
    <property type="protein sequence ID" value="KAF2590426.1"/>
    <property type="molecule type" value="Genomic_DNA"/>
</dbReference>
<accession>A0A8S9KAK5</accession>
<dbReference type="AlphaFoldDB" id="A0A8S9KAK5"/>
<reference evidence="1" key="1">
    <citation type="submission" date="2019-12" db="EMBL/GenBank/DDBJ databases">
        <title>Genome sequencing and annotation of Brassica cretica.</title>
        <authorList>
            <person name="Studholme D.J."/>
            <person name="Sarris P.F."/>
        </authorList>
    </citation>
    <scope>NUCLEOTIDE SEQUENCE</scope>
    <source>
        <strain evidence="1">PFS-102/07</strain>
        <tissue evidence="1">Leaf</tissue>
    </source>
</reference>
<proteinExistence type="predicted"/>
<protein>
    <submittedName>
        <fullName evidence="1">Uncharacterized protein</fullName>
    </submittedName>
</protein>
<organism evidence="1">
    <name type="scientific">Brassica cretica</name>
    <name type="common">Mustard</name>
    <dbReference type="NCBI Taxonomy" id="69181"/>
    <lineage>
        <taxon>Eukaryota</taxon>
        <taxon>Viridiplantae</taxon>
        <taxon>Streptophyta</taxon>
        <taxon>Embryophyta</taxon>
        <taxon>Tracheophyta</taxon>
        <taxon>Spermatophyta</taxon>
        <taxon>Magnoliopsida</taxon>
        <taxon>eudicotyledons</taxon>
        <taxon>Gunneridae</taxon>
        <taxon>Pentapetalae</taxon>
        <taxon>rosids</taxon>
        <taxon>malvids</taxon>
        <taxon>Brassicales</taxon>
        <taxon>Brassicaceae</taxon>
        <taxon>Brassiceae</taxon>
        <taxon>Brassica</taxon>
    </lineage>
</organism>
<gene>
    <name evidence="1" type="ORF">F2Q70_00039170</name>
</gene>